<comment type="caution">
    <text evidence="2">The sequence shown here is derived from an EMBL/GenBank/DDBJ whole genome shotgun (WGS) entry which is preliminary data.</text>
</comment>
<proteinExistence type="predicted"/>
<keyword evidence="1" id="KW-1133">Transmembrane helix</keyword>
<protein>
    <submittedName>
        <fullName evidence="2">Uncharacterized protein</fullName>
    </submittedName>
</protein>
<evidence type="ECO:0000313" key="2">
    <source>
        <dbReference type="EMBL" id="EFM45973.1"/>
    </source>
</evidence>
<reference evidence="2" key="1">
    <citation type="submission" date="2010-08" db="EMBL/GenBank/DDBJ databases">
        <authorList>
            <person name="Muzny D."/>
            <person name="Qin X."/>
            <person name="Deng J."/>
            <person name="Jiang H."/>
            <person name="Liu Y."/>
            <person name="Qu J."/>
            <person name="Song X.-Z."/>
            <person name="Zhang L."/>
            <person name="Thornton R."/>
            <person name="Coyle M."/>
            <person name="Francisco L."/>
            <person name="Jackson L."/>
            <person name="Javaid M."/>
            <person name="Korchina V."/>
            <person name="Kovar C."/>
            <person name="Mata R."/>
            <person name="Mathew T."/>
            <person name="Ngo R."/>
            <person name="Nguyen L."/>
            <person name="Nguyen N."/>
            <person name="Okwuonu G."/>
            <person name="Ongeri F."/>
            <person name="Pham C."/>
            <person name="Simmons D."/>
            <person name="Wilczek-Boney K."/>
            <person name="Hale W."/>
            <person name="Jakkamsetti A."/>
            <person name="Pham P."/>
            <person name="Ruth R."/>
            <person name="San Lucas F."/>
            <person name="Warren J."/>
            <person name="Zhang J."/>
            <person name="Zhao Z."/>
            <person name="Zhou C."/>
            <person name="Zhu D."/>
            <person name="Lee S."/>
            <person name="Bess C."/>
            <person name="Blankenburg K."/>
            <person name="Forbes L."/>
            <person name="Fu Q."/>
            <person name="Gubbala S."/>
            <person name="Hirani K."/>
            <person name="Jayaseelan J.C."/>
            <person name="Lara F."/>
            <person name="Munidasa M."/>
            <person name="Palculict T."/>
            <person name="Patil S."/>
            <person name="Pu L.-L."/>
            <person name="Saada N."/>
            <person name="Tang L."/>
            <person name="Weissenberger G."/>
            <person name="Zhu Y."/>
            <person name="Hemphill L."/>
            <person name="Shang Y."/>
            <person name="Youmans B."/>
            <person name="Ayvaz T."/>
            <person name="Ross M."/>
            <person name="Santibanez J."/>
            <person name="Aqrawi P."/>
            <person name="Gross S."/>
            <person name="Joshi V."/>
            <person name="Fowler G."/>
            <person name="Nazareth L."/>
            <person name="Reid J."/>
            <person name="Worley K."/>
            <person name="Petrosino J."/>
            <person name="Highlander S."/>
            <person name="Gibbs R."/>
        </authorList>
    </citation>
    <scope>NUCLEOTIDE SEQUENCE [LARGE SCALE GENOMIC DNA]</scope>
    <source>
        <strain evidence="2">ATCC 35239</strain>
    </source>
</reference>
<name>E0QQY0_9ACTO</name>
<evidence type="ECO:0000313" key="3">
    <source>
        <dbReference type="Proteomes" id="UP000003045"/>
    </source>
</evidence>
<gene>
    <name evidence="2" type="ORF">HMPREF0580_1295</name>
</gene>
<feature type="transmembrane region" description="Helical" evidence="1">
    <location>
        <begin position="18"/>
        <end position="38"/>
    </location>
</feature>
<keyword evidence="3" id="KW-1185">Reference proteome</keyword>
<keyword evidence="1" id="KW-0812">Transmembrane</keyword>
<evidence type="ECO:0000256" key="1">
    <source>
        <dbReference type="SAM" id="Phobius"/>
    </source>
</evidence>
<accession>E0QQY0</accession>
<keyword evidence="1" id="KW-0472">Membrane</keyword>
<dbReference type="EMBL" id="AEET01000032">
    <property type="protein sequence ID" value="EFM45973.1"/>
    <property type="molecule type" value="Genomic_DNA"/>
</dbReference>
<organism evidence="2 3">
    <name type="scientific">Mobiluncus mulieris ATCC 35239</name>
    <dbReference type="NCBI Taxonomy" id="871571"/>
    <lineage>
        <taxon>Bacteria</taxon>
        <taxon>Bacillati</taxon>
        <taxon>Actinomycetota</taxon>
        <taxon>Actinomycetes</taxon>
        <taxon>Actinomycetales</taxon>
        <taxon>Actinomycetaceae</taxon>
        <taxon>Mobiluncus</taxon>
    </lineage>
</organism>
<sequence length="39" mass="4026">MLAAPHIEAPWCCESKMLAFYAGGLVSGALVVFLSGVAD</sequence>
<dbReference type="AlphaFoldDB" id="E0QQY0"/>
<dbReference type="Proteomes" id="UP000003045">
    <property type="component" value="Unassembled WGS sequence"/>
</dbReference>
<dbReference type="HOGENOM" id="CLU_3312875_0_0_11"/>